<reference evidence="2" key="2">
    <citation type="submission" date="2022-01" db="EMBL/GenBank/DDBJ databases">
        <authorList>
            <person name="Yamashiro T."/>
            <person name="Shiraishi A."/>
            <person name="Satake H."/>
            <person name="Nakayama K."/>
        </authorList>
    </citation>
    <scope>NUCLEOTIDE SEQUENCE</scope>
</reference>
<dbReference type="GO" id="GO:0003964">
    <property type="term" value="F:RNA-directed DNA polymerase activity"/>
    <property type="evidence" value="ECO:0007669"/>
    <property type="project" value="UniProtKB-KW"/>
</dbReference>
<dbReference type="SUPFAM" id="SSF53383">
    <property type="entry name" value="PLP-dependent transferases"/>
    <property type="match status" value="1"/>
</dbReference>
<evidence type="ECO:0000313" key="3">
    <source>
        <dbReference type="Proteomes" id="UP001151760"/>
    </source>
</evidence>
<dbReference type="InterPro" id="IPR043502">
    <property type="entry name" value="DNA/RNA_pol_sf"/>
</dbReference>
<reference evidence="2" key="1">
    <citation type="journal article" date="2022" name="Int. J. Mol. Sci.">
        <title>Draft Genome of Tanacetum Coccineum: Genomic Comparison of Closely Related Tanacetum-Family Plants.</title>
        <authorList>
            <person name="Yamashiro T."/>
            <person name="Shiraishi A."/>
            <person name="Nakayama K."/>
            <person name="Satake H."/>
        </authorList>
    </citation>
    <scope>NUCLEOTIDE SEQUENCE</scope>
</reference>
<evidence type="ECO:0000313" key="2">
    <source>
        <dbReference type="EMBL" id="GJT91986.1"/>
    </source>
</evidence>
<dbReference type="InterPro" id="IPR000477">
    <property type="entry name" value="RT_dom"/>
</dbReference>
<dbReference type="PANTHER" id="PTHR33116:SF78">
    <property type="entry name" value="OS12G0587133 PROTEIN"/>
    <property type="match status" value="1"/>
</dbReference>
<dbReference type="PANTHER" id="PTHR33116">
    <property type="entry name" value="REVERSE TRANSCRIPTASE ZINC-BINDING DOMAIN-CONTAINING PROTEIN-RELATED-RELATED"/>
    <property type="match status" value="1"/>
</dbReference>
<dbReference type="Gene3D" id="3.40.640.10">
    <property type="entry name" value="Type I PLP-dependent aspartate aminotransferase-like (Major domain)"/>
    <property type="match status" value="1"/>
</dbReference>
<name>A0ABQ5HVW3_9ASTR</name>
<dbReference type="PROSITE" id="PS50878">
    <property type="entry name" value="RT_POL"/>
    <property type="match status" value="1"/>
</dbReference>
<evidence type="ECO:0000259" key="1">
    <source>
        <dbReference type="PROSITE" id="PS50878"/>
    </source>
</evidence>
<keyword evidence="2" id="KW-0548">Nucleotidyltransferase</keyword>
<protein>
    <submittedName>
        <fullName evidence="2">RNA-directed DNA polymerase, eukaryota</fullName>
    </submittedName>
</protein>
<dbReference type="CDD" id="cd01650">
    <property type="entry name" value="RT_nLTR_like"/>
    <property type="match status" value="1"/>
</dbReference>
<keyword evidence="2" id="KW-0695">RNA-directed DNA polymerase</keyword>
<dbReference type="Proteomes" id="UP001151760">
    <property type="component" value="Unassembled WGS sequence"/>
</dbReference>
<dbReference type="SUPFAM" id="SSF56672">
    <property type="entry name" value="DNA/RNA polymerases"/>
    <property type="match status" value="1"/>
</dbReference>
<keyword evidence="2" id="KW-0808">Transferase</keyword>
<dbReference type="InterPro" id="IPR015424">
    <property type="entry name" value="PyrdxlP-dep_Trfase"/>
</dbReference>
<dbReference type="InterPro" id="IPR015421">
    <property type="entry name" value="PyrdxlP-dep_Trfase_major"/>
</dbReference>
<dbReference type="Pfam" id="PF00078">
    <property type="entry name" value="RVT_1"/>
    <property type="match status" value="1"/>
</dbReference>
<proteinExistence type="predicted"/>
<accession>A0ABQ5HVW3</accession>
<sequence>MVGPKGMHNIISEESPRLFSLQISGDEATELALMIARLYNGCHDIISHRNGYHGNASTTKGAIAQRIYRYDVRDSWNVAPVNKKNVIRNFMGKLKFLKDRIRSWLSIHRSNSRGEIYFLKEELRSCDEIIDKGDCSNEVVHKRTKILNKIHQVNNIQASEIAQKAKIKWAIEGDENVKFFHVQVKREFFEHFRGRFDKPSVNRACIDTLFPVSLSIYQKEDMERKISKDEVKRAVWDCGVDKSPGPDGFSFSFYRHVWPVIEKDVFEAVDYFFMYGEIPNGCNSNFIALIPKILDANMVKDFRPISLIGSLYKIIAKILANRLVGVLGDLVNEVQSAFVADRQILDGPFILDEVLQWCRRKKKHALIFKVDFEKAFDSVRWDFVDDVLNKFGFGERWRTWIQSCLRSSRGSILVNGSPTEEFQFFRGLKQGDPLSPFLFILIMESLHISFQRVVDAGLFTGIKINSMVNLSHLFYADDAIFLGQWSELNIDSLVRVLDCFFRASGLRINMCKSKIMGVNVEDGMVKNAASKLGCLVLKTPFTYLGTKVGGNMSRKQAWKEVVDKVLSRLSRWKMKLLSIGGRLTLLKSVLGSMPIFHMSIFKVPSSILKSLESIRSRFFNGQDPKSNKASWVKWNKVLTPKDKGGLGVNLVCPFNRGPHAQVGFRRLFSRNVPYGLK</sequence>
<keyword evidence="3" id="KW-1185">Reference proteome</keyword>
<feature type="domain" description="Reverse transcriptase" evidence="1">
    <location>
        <begin position="271"/>
        <end position="548"/>
    </location>
</feature>
<dbReference type="EMBL" id="BQNB010020067">
    <property type="protein sequence ID" value="GJT91986.1"/>
    <property type="molecule type" value="Genomic_DNA"/>
</dbReference>
<comment type="caution">
    <text evidence="2">The sequence shown here is derived from an EMBL/GenBank/DDBJ whole genome shotgun (WGS) entry which is preliminary data.</text>
</comment>
<organism evidence="2 3">
    <name type="scientific">Tanacetum coccineum</name>
    <dbReference type="NCBI Taxonomy" id="301880"/>
    <lineage>
        <taxon>Eukaryota</taxon>
        <taxon>Viridiplantae</taxon>
        <taxon>Streptophyta</taxon>
        <taxon>Embryophyta</taxon>
        <taxon>Tracheophyta</taxon>
        <taxon>Spermatophyta</taxon>
        <taxon>Magnoliopsida</taxon>
        <taxon>eudicotyledons</taxon>
        <taxon>Gunneridae</taxon>
        <taxon>Pentapetalae</taxon>
        <taxon>asterids</taxon>
        <taxon>campanulids</taxon>
        <taxon>Asterales</taxon>
        <taxon>Asteraceae</taxon>
        <taxon>Asteroideae</taxon>
        <taxon>Anthemideae</taxon>
        <taxon>Anthemidinae</taxon>
        <taxon>Tanacetum</taxon>
    </lineage>
</organism>
<gene>
    <name evidence="2" type="ORF">Tco_1080831</name>
</gene>